<feature type="compositionally biased region" description="Low complexity" evidence="1">
    <location>
        <begin position="50"/>
        <end position="63"/>
    </location>
</feature>
<evidence type="ECO:0000313" key="3">
    <source>
        <dbReference type="Proteomes" id="UP000188533"/>
    </source>
</evidence>
<organism evidence="2 3">
    <name type="scientific">Lentinula edodes</name>
    <name type="common">Shiitake mushroom</name>
    <name type="synonym">Lentinus edodes</name>
    <dbReference type="NCBI Taxonomy" id="5353"/>
    <lineage>
        <taxon>Eukaryota</taxon>
        <taxon>Fungi</taxon>
        <taxon>Dikarya</taxon>
        <taxon>Basidiomycota</taxon>
        <taxon>Agaricomycotina</taxon>
        <taxon>Agaricomycetes</taxon>
        <taxon>Agaricomycetidae</taxon>
        <taxon>Agaricales</taxon>
        <taxon>Marasmiineae</taxon>
        <taxon>Omphalotaceae</taxon>
        <taxon>Lentinula</taxon>
    </lineage>
</organism>
<dbReference type="EMBL" id="BDGU01000258">
    <property type="protein sequence ID" value="GAW05638.1"/>
    <property type="molecule type" value="Genomic_DNA"/>
</dbReference>
<gene>
    <name evidence="2" type="ORF">LENED_007507</name>
</gene>
<reference evidence="2 3" key="2">
    <citation type="submission" date="2017-02" db="EMBL/GenBank/DDBJ databases">
        <title>A genome survey and senescence transcriptome analysis in Lentinula edodes.</title>
        <authorList>
            <person name="Sakamoto Y."/>
            <person name="Nakade K."/>
            <person name="Sato S."/>
            <person name="Yoshida Y."/>
            <person name="Miyazaki K."/>
            <person name="Natsume S."/>
            <person name="Konno N."/>
        </authorList>
    </citation>
    <scope>NUCLEOTIDE SEQUENCE [LARGE SCALE GENOMIC DNA]</scope>
    <source>
        <strain evidence="2 3">NBRC 111202</strain>
    </source>
</reference>
<reference evidence="2 3" key="1">
    <citation type="submission" date="2016-08" db="EMBL/GenBank/DDBJ databases">
        <authorList>
            <consortium name="Lentinula edodes genome sequencing consortium"/>
            <person name="Sakamoto Y."/>
            <person name="Nakade K."/>
            <person name="Sato S."/>
            <person name="Yoshida Y."/>
            <person name="Miyazaki K."/>
            <person name="Natsume S."/>
            <person name="Konno N."/>
        </authorList>
    </citation>
    <scope>NUCLEOTIDE SEQUENCE [LARGE SCALE GENOMIC DNA]</scope>
    <source>
        <strain evidence="2 3">NBRC 111202</strain>
    </source>
</reference>
<comment type="caution">
    <text evidence="2">The sequence shown here is derived from an EMBL/GenBank/DDBJ whole genome shotgun (WGS) entry which is preliminary data.</text>
</comment>
<keyword evidence="3" id="KW-1185">Reference proteome</keyword>
<dbReference type="AlphaFoldDB" id="A0A1Q3EEN9"/>
<evidence type="ECO:0000256" key="1">
    <source>
        <dbReference type="SAM" id="MobiDB-lite"/>
    </source>
</evidence>
<proteinExistence type="predicted"/>
<feature type="region of interest" description="Disordered" evidence="1">
    <location>
        <begin position="41"/>
        <end position="63"/>
    </location>
</feature>
<protein>
    <recommendedName>
        <fullName evidence="4">Protein kinase domain-containing protein</fullName>
    </recommendedName>
</protein>
<accession>A0A1Q3EEN9</accession>
<name>A0A1Q3EEN9_LENED</name>
<evidence type="ECO:0008006" key="4">
    <source>
        <dbReference type="Google" id="ProtNLM"/>
    </source>
</evidence>
<dbReference type="Proteomes" id="UP000188533">
    <property type="component" value="Unassembled WGS sequence"/>
</dbReference>
<sequence length="294" mass="32887">MHSVSENVTKQGVGPCRGTLVTHCISTLHGSHSLPVHSEIALNSPPQSMSTSRPSPIYPSPYNSPTVYQSSTDTFVSLLKDGTLKPFRNPTILSGGNDKKVFDRKLEGISFGPEIEGGSNNYGLWEISDYQEKPKHNLLAKFFKESGPQPFGEVKALRMMGLLVASGMIRDPHPDGRSLPLPAIIMEKKEGVRLMNTIVYKLATFQEQRSMVEQIHAMMCRQAVEDAVRFKVYHHDNNLDNALLTFLDKEPVKVIDFIKSVKGLELIDYGGAYMVMKDVSKERLYDACMNRKKL</sequence>
<evidence type="ECO:0000313" key="2">
    <source>
        <dbReference type="EMBL" id="GAW05638.1"/>
    </source>
</evidence>